<dbReference type="STRING" id="683124.SAMN05444337_1062"/>
<evidence type="ECO:0000313" key="1">
    <source>
        <dbReference type="EMBL" id="SHI89848.1"/>
    </source>
</evidence>
<dbReference type="EMBL" id="FQZH01000001">
    <property type="protein sequence ID" value="SHI89848.1"/>
    <property type="molecule type" value="Genomic_DNA"/>
</dbReference>
<dbReference type="OrthoDB" id="982482at2"/>
<keyword evidence="2" id="KW-1185">Reference proteome</keyword>
<dbReference type="RefSeq" id="WP_072782490.1">
    <property type="nucleotide sequence ID" value="NZ_CP045292.1"/>
</dbReference>
<sequence>MQIKNNSYLWLLVILGTILISCDNNQVFDQYHKLDGSWSKNDTIRFDFEQTDTINPYNLFLNVRNNKDFPFNNLFVIVSLKNPKNEIKIDTLEYQMAYPDGKLMGEGFSDVKESKLWYQENFTFKKSGKYQVEIVHALRETGSITGMDKVDGVTEVGFRIEKIK</sequence>
<dbReference type="AlphaFoldDB" id="A0A1M6EWN1"/>
<accession>A0A1M6EWN1</accession>
<organism evidence="1 2">
    <name type="scientific">Flavobacterium haoranii</name>
    <dbReference type="NCBI Taxonomy" id="683124"/>
    <lineage>
        <taxon>Bacteria</taxon>
        <taxon>Pseudomonadati</taxon>
        <taxon>Bacteroidota</taxon>
        <taxon>Flavobacteriia</taxon>
        <taxon>Flavobacteriales</taxon>
        <taxon>Flavobacteriaceae</taxon>
        <taxon>Flavobacterium</taxon>
    </lineage>
</organism>
<gene>
    <name evidence="1" type="ORF">SAMN05444337_1062</name>
</gene>
<protein>
    <submittedName>
        <fullName evidence="1">Protein involved in gliding motility GldH</fullName>
    </submittedName>
</protein>
<name>A0A1M6EWN1_9FLAO</name>
<dbReference type="Proteomes" id="UP000184232">
    <property type="component" value="Unassembled WGS sequence"/>
</dbReference>
<dbReference type="NCBIfam" id="TIGR03511">
    <property type="entry name" value="GldH_lipo"/>
    <property type="match status" value="1"/>
</dbReference>
<reference evidence="1 2" key="1">
    <citation type="submission" date="2016-11" db="EMBL/GenBank/DDBJ databases">
        <authorList>
            <person name="Jaros S."/>
            <person name="Januszkiewicz K."/>
            <person name="Wedrychowicz H."/>
        </authorList>
    </citation>
    <scope>NUCLEOTIDE SEQUENCE [LARGE SCALE GENOMIC DNA]</scope>
    <source>
        <strain evidence="1 2">DSM 22807</strain>
    </source>
</reference>
<evidence type="ECO:0000313" key="2">
    <source>
        <dbReference type="Proteomes" id="UP000184232"/>
    </source>
</evidence>
<dbReference type="Pfam" id="PF14109">
    <property type="entry name" value="GldH_lipo"/>
    <property type="match status" value="1"/>
</dbReference>
<dbReference type="PROSITE" id="PS51257">
    <property type="entry name" value="PROKAR_LIPOPROTEIN"/>
    <property type="match status" value="1"/>
</dbReference>
<dbReference type="InterPro" id="IPR020018">
    <property type="entry name" value="Motility-assoc_lipoprot_GldH"/>
</dbReference>
<proteinExistence type="predicted"/>